<evidence type="ECO:0000313" key="3">
    <source>
        <dbReference type="EMBL" id="PLC53295.1"/>
    </source>
</evidence>
<evidence type="ECO:0000256" key="2">
    <source>
        <dbReference type="SAM" id="SignalP"/>
    </source>
</evidence>
<reference evidence="3 4" key="1">
    <citation type="submission" date="2017-10" db="EMBL/GenBank/DDBJ databases">
        <title>Two draft genome sequences of Pusillimonas sp. strains isolated from a nitrate- and radionuclide-contaminated groundwater in Russia.</title>
        <authorList>
            <person name="Grouzdev D.S."/>
            <person name="Tourova T.P."/>
            <person name="Goeva M.A."/>
            <person name="Babich T.L."/>
            <person name="Sokolova D.S."/>
            <person name="Abdullin R."/>
            <person name="Poltaraus A.B."/>
            <person name="Toshchakov S.V."/>
            <person name="Nazina T.N."/>
        </authorList>
    </citation>
    <scope>NUCLEOTIDE SEQUENCE [LARGE SCALE GENOMIC DNA]</scope>
    <source>
        <strain evidence="3 4">JR1/69-2-13</strain>
    </source>
</reference>
<dbReference type="PANTHER" id="PTHR42928">
    <property type="entry name" value="TRICARBOXYLATE-BINDING PROTEIN"/>
    <property type="match status" value="1"/>
</dbReference>
<protein>
    <recommendedName>
        <fullName evidence="5">ABC transporter substrate-binding protein</fullName>
    </recommendedName>
</protein>
<keyword evidence="2" id="KW-0732">Signal</keyword>
<dbReference type="InterPro" id="IPR005064">
    <property type="entry name" value="BUG"/>
</dbReference>
<dbReference type="AlphaFoldDB" id="A0A2N4UE45"/>
<dbReference type="SUPFAM" id="SSF53850">
    <property type="entry name" value="Periplasmic binding protein-like II"/>
    <property type="match status" value="1"/>
</dbReference>
<evidence type="ECO:0008006" key="5">
    <source>
        <dbReference type="Google" id="ProtNLM"/>
    </source>
</evidence>
<dbReference type="OrthoDB" id="8678477at2"/>
<name>A0A2N4UE45_9BURK</name>
<gene>
    <name evidence="3" type="ORF">CR155_13515</name>
</gene>
<dbReference type="CDD" id="cd13578">
    <property type="entry name" value="PBP2_Bug27"/>
    <property type="match status" value="1"/>
</dbReference>
<comment type="similarity">
    <text evidence="1">Belongs to the UPF0065 (bug) family.</text>
</comment>
<evidence type="ECO:0000313" key="4">
    <source>
        <dbReference type="Proteomes" id="UP000234328"/>
    </source>
</evidence>
<dbReference type="InterPro" id="IPR042100">
    <property type="entry name" value="Bug_dom1"/>
</dbReference>
<dbReference type="PIRSF" id="PIRSF017082">
    <property type="entry name" value="YflP"/>
    <property type="match status" value="1"/>
</dbReference>
<keyword evidence="4" id="KW-1185">Reference proteome</keyword>
<comment type="caution">
    <text evidence="3">The sequence shown here is derived from an EMBL/GenBank/DDBJ whole genome shotgun (WGS) entry which is preliminary data.</text>
</comment>
<dbReference type="Proteomes" id="UP000234328">
    <property type="component" value="Unassembled WGS sequence"/>
</dbReference>
<dbReference type="PANTHER" id="PTHR42928:SF5">
    <property type="entry name" value="BLR1237 PROTEIN"/>
    <property type="match status" value="1"/>
</dbReference>
<accession>A0A2N4UE45</accession>
<organism evidence="3 4">
    <name type="scientific">Pollutimonas nitritireducens</name>
    <dbReference type="NCBI Taxonomy" id="2045209"/>
    <lineage>
        <taxon>Bacteria</taxon>
        <taxon>Pseudomonadati</taxon>
        <taxon>Pseudomonadota</taxon>
        <taxon>Betaproteobacteria</taxon>
        <taxon>Burkholderiales</taxon>
        <taxon>Alcaligenaceae</taxon>
        <taxon>Pollutimonas</taxon>
    </lineage>
</organism>
<dbReference type="RefSeq" id="WP_102070565.1">
    <property type="nucleotide sequence ID" value="NZ_PDNV01000008.1"/>
</dbReference>
<dbReference type="Pfam" id="PF03401">
    <property type="entry name" value="TctC"/>
    <property type="match status" value="1"/>
</dbReference>
<sequence length="324" mass="34314">MRLLKNTIICSLIAVGSALTAGTTWASSYPSKPVKLVIPFSAGGPTDILGRQIAEELRIKWGQPVVVENKPGANAIIGSQQVAQASADGYTLVLATQTSHAANASMYTNLSYDPVKDFEPVSLIATTPLVLLVNPALPVNSVKELVEYAKKNPGKINYAGGSSSAQAGGALLGILADVDMMHVSYKSNAPAFSDLLGGHVNMMFNVWNAAASYVESGKLKALAVTSPNRSKAAPDVPTMMEAGVPDYELVPWFAIFAPANTPKDVVAKVSGDIAGVLEVPRIKELLKAQTLEPVGSTPEELKAFQAKEIDKWAKIVERANMKIQ</sequence>
<feature type="signal peptide" evidence="2">
    <location>
        <begin position="1"/>
        <end position="26"/>
    </location>
</feature>
<feature type="chain" id="PRO_5014827115" description="ABC transporter substrate-binding protein" evidence="2">
    <location>
        <begin position="27"/>
        <end position="324"/>
    </location>
</feature>
<dbReference type="Gene3D" id="3.40.190.150">
    <property type="entry name" value="Bordetella uptake gene, domain 1"/>
    <property type="match status" value="1"/>
</dbReference>
<dbReference type="EMBL" id="PDNV01000008">
    <property type="protein sequence ID" value="PLC53295.1"/>
    <property type="molecule type" value="Genomic_DNA"/>
</dbReference>
<proteinExistence type="inferred from homology"/>
<dbReference type="Gene3D" id="3.40.190.10">
    <property type="entry name" value="Periplasmic binding protein-like II"/>
    <property type="match status" value="1"/>
</dbReference>
<evidence type="ECO:0000256" key="1">
    <source>
        <dbReference type="ARBA" id="ARBA00006987"/>
    </source>
</evidence>